<keyword evidence="1" id="KW-0732">Signal</keyword>
<protein>
    <submittedName>
        <fullName evidence="2">Uncharacterized protein</fullName>
    </submittedName>
</protein>
<evidence type="ECO:0000313" key="3">
    <source>
        <dbReference type="Proteomes" id="UP001187682"/>
    </source>
</evidence>
<dbReference type="AlphaFoldDB" id="A0AAE8N087"/>
<reference evidence="2" key="1">
    <citation type="submission" date="2018-03" db="EMBL/GenBank/DDBJ databases">
        <authorList>
            <person name="Guldener U."/>
        </authorList>
    </citation>
    <scope>NUCLEOTIDE SEQUENCE</scope>
</reference>
<evidence type="ECO:0000256" key="1">
    <source>
        <dbReference type="SAM" id="SignalP"/>
    </source>
</evidence>
<sequence>MKPNLFPVLLGVLFQVLLPVWAGSGQLKSRADRPRPIGIQLDSAPQVNFPQAEPGVQYLSYSAVIEYDEDMVRPVCALLDGDLSHPDYVSPYMQDCLIDTAENGHSSLHRTKSLCAEPNVVRLLQQDLGRPEIPTPNRILVVVSPDQDDDDESSEDEVNGIEPSRPIFMALPCTGANGKLGCDSTFAKKYRLAPIDTTARRDTSWPVAQYEFTTITNPRQSYQGTIELFYHDIGDVPEETIDQLLYTLLSAPALKAVTATYIQDSFKGSTQGIRSLDCPPPILSCTRYTDLQELHLHWDHLSLRRLSTLLHLPRNLEVLHLRFNSSRPLNCHDLVMDRFDAEGSMISQGAAVNYTGAAMHMNEALRPVAHSLRELAISFIVDVDRSPGIESCSDWLDFHWGHGGLREFEKLDFLRVPRNAWALSGMYIPVGNLDLPKSLRTLHLGGSLLIKRGGDAWFANSGYAMIPPGSLTVRGIGGSNFNRRSMLDATHGLSYLQVSPGPSVDSSLSVGRANAGRCRYVWLESSGLTIKPRIRRFFSSHSHACILFMSVSLPAEVARILRRKLSSFQ</sequence>
<proteinExistence type="predicted"/>
<organism evidence="2 3">
    <name type="scientific">Cephalotrichum gorgonifer</name>
    <dbReference type="NCBI Taxonomy" id="2041049"/>
    <lineage>
        <taxon>Eukaryota</taxon>
        <taxon>Fungi</taxon>
        <taxon>Dikarya</taxon>
        <taxon>Ascomycota</taxon>
        <taxon>Pezizomycotina</taxon>
        <taxon>Sordariomycetes</taxon>
        <taxon>Hypocreomycetidae</taxon>
        <taxon>Microascales</taxon>
        <taxon>Microascaceae</taxon>
        <taxon>Cephalotrichum</taxon>
    </lineage>
</organism>
<gene>
    <name evidence="2" type="ORF">DNG_05158</name>
</gene>
<feature type="chain" id="PRO_5042160002" evidence="1">
    <location>
        <begin position="23"/>
        <end position="569"/>
    </location>
</feature>
<dbReference type="EMBL" id="ONZQ02000006">
    <property type="protein sequence ID" value="SPO02485.1"/>
    <property type="molecule type" value="Genomic_DNA"/>
</dbReference>
<evidence type="ECO:0000313" key="2">
    <source>
        <dbReference type="EMBL" id="SPO02485.1"/>
    </source>
</evidence>
<name>A0AAE8N087_9PEZI</name>
<feature type="signal peptide" evidence="1">
    <location>
        <begin position="1"/>
        <end position="22"/>
    </location>
</feature>
<accession>A0AAE8N087</accession>
<comment type="caution">
    <text evidence="2">The sequence shown here is derived from an EMBL/GenBank/DDBJ whole genome shotgun (WGS) entry which is preliminary data.</text>
</comment>
<keyword evidence="3" id="KW-1185">Reference proteome</keyword>
<dbReference type="Proteomes" id="UP001187682">
    <property type="component" value="Unassembled WGS sequence"/>
</dbReference>